<dbReference type="KEGG" id="ssl:SS1G_09953"/>
<organism evidence="1 2">
    <name type="scientific">Sclerotinia sclerotiorum (strain ATCC 18683 / 1980 / Ss-1)</name>
    <name type="common">White mold</name>
    <name type="synonym">Whetzelinia sclerotiorum</name>
    <dbReference type="NCBI Taxonomy" id="665079"/>
    <lineage>
        <taxon>Eukaryota</taxon>
        <taxon>Fungi</taxon>
        <taxon>Dikarya</taxon>
        <taxon>Ascomycota</taxon>
        <taxon>Pezizomycotina</taxon>
        <taxon>Leotiomycetes</taxon>
        <taxon>Helotiales</taxon>
        <taxon>Sclerotiniaceae</taxon>
        <taxon>Sclerotinia</taxon>
    </lineage>
</organism>
<sequence>MSKELINALPRCGYRTGRERFQKAIHRASQELTAQSNRSDDQTHQHNIITQPGTRSISQEQCVEDVEDVQAESTMIEGRYIEADNESISTKWDSADDSTLFEAMEEVSQDTANRSLSTNSSTDPLAFHHMGACFPMSSYTETNSTGHTEQQFYRENPIATPQTATYSTFPSYNVPFARIPYQTTYTFPITTIHSQPATTLEDEPVTNQFQLLQWMHEHCVEEMTLAERMVRYNYDL</sequence>
<dbReference type="GeneID" id="5485492"/>
<keyword evidence="2" id="KW-1185">Reference proteome</keyword>
<accession>A7EX92</accession>
<dbReference type="Proteomes" id="UP000001312">
    <property type="component" value="Unassembled WGS sequence"/>
</dbReference>
<dbReference type="EMBL" id="CH476634">
    <property type="protein sequence ID" value="EDN94084.1"/>
    <property type="molecule type" value="Genomic_DNA"/>
</dbReference>
<name>A7EX92_SCLS1</name>
<proteinExistence type="predicted"/>
<protein>
    <submittedName>
        <fullName evidence="1">Uncharacterized protein</fullName>
    </submittedName>
</protein>
<dbReference type="AlphaFoldDB" id="A7EX92"/>
<dbReference type="RefSeq" id="XP_001589318.1">
    <property type="nucleotide sequence ID" value="XM_001589268.1"/>
</dbReference>
<gene>
    <name evidence="1" type="ORF">SS1G_09953</name>
</gene>
<evidence type="ECO:0000313" key="2">
    <source>
        <dbReference type="Proteomes" id="UP000001312"/>
    </source>
</evidence>
<dbReference type="InParanoid" id="A7EX92"/>
<evidence type="ECO:0000313" key="1">
    <source>
        <dbReference type="EMBL" id="EDN94084.1"/>
    </source>
</evidence>
<reference evidence="2" key="1">
    <citation type="journal article" date="2011" name="PLoS Genet.">
        <title>Genomic analysis of the necrotrophic fungal pathogens Sclerotinia sclerotiorum and Botrytis cinerea.</title>
        <authorList>
            <person name="Amselem J."/>
            <person name="Cuomo C.A."/>
            <person name="van Kan J.A."/>
            <person name="Viaud M."/>
            <person name="Benito E.P."/>
            <person name="Couloux A."/>
            <person name="Coutinho P.M."/>
            <person name="de Vries R.P."/>
            <person name="Dyer P.S."/>
            <person name="Fillinger S."/>
            <person name="Fournier E."/>
            <person name="Gout L."/>
            <person name="Hahn M."/>
            <person name="Kohn L."/>
            <person name="Lapalu N."/>
            <person name="Plummer K.M."/>
            <person name="Pradier J.M."/>
            <person name="Quevillon E."/>
            <person name="Sharon A."/>
            <person name="Simon A."/>
            <person name="ten Have A."/>
            <person name="Tudzynski B."/>
            <person name="Tudzynski P."/>
            <person name="Wincker P."/>
            <person name="Andrew M."/>
            <person name="Anthouard V."/>
            <person name="Beever R.E."/>
            <person name="Beffa R."/>
            <person name="Benoit I."/>
            <person name="Bouzid O."/>
            <person name="Brault B."/>
            <person name="Chen Z."/>
            <person name="Choquer M."/>
            <person name="Collemare J."/>
            <person name="Cotton P."/>
            <person name="Danchin E.G."/>
            <person name="Da Silva C."/>
            <person name="Gautier A."/>
            <person name="Giraud C."/>
            <person name="Giraud T."/>
            <person name="Gonzalez C."/>
            <person name="Grossetete S."/>
            <person name="Guldener U."/>
            <person name="Henrissat B."/>
            <person name="Howlett B.J."/>
            <person name="Kodira C."/>
            <person name="Kretschmer M."/>
            <person name="Lappartient A."/>
            <person name="Leroch M."/>
            <person name="Levis C."/>
            <person name="Mauceli E."/>
            <person name="Neuveglise C."/>
            <person name="Oeser B."/>
            <person name="Pearson M."/>
            <person name="Poulain J."/>
            <person name="Poussereau N."/>
            <person name="Quesneville H."/>
            <person name="Rascle C."/>
            <person name="Schumacher J."/>
            <person name="Segurens B."/>
            <person name="Sexton A."/>
            <person name="Silva E."/>
            <person name="Sirven C."/>
            <person name="Soanes D.M."/>
            <person name="Talbot N.J."/>
            <person name="Templeton M."/>
            <person name="Yandava C."/>
            <person name="Yarden O."/>
            <person name="Zeng Q."/>
            <person name="Rollins J.A."/>
            <person name="Lebrun M.H."/>
            <person name="Dickman M."/>
        </authorList>
    </citation>
    <scope>NUCLEOTIDE SEQUENCE [LARGE SCALE GENOMIC DNA]</scope>
    <source>
        <strain evidence="2">ATCC 18683 / 1980 / Ss-1</strain>
    </source>
</reference>
<dbReference type="OMA" id="QLERWAY"/>